<comment type="similarity">
    <text evidence="3">Belongs to the FKBP-type PPIase family. Tig subfamily.</text>
</comment>
<dbReference type="EMBL" id="MGAK01000007">
    <property type="protein sequence ID" value="OGK45093.1"/>
    <property type="molecule type" value="Genomic_DNA"/>
</dbReference>
<evidence type="ECO:0000256" key="8">
    <source>
        <dbReference type="ARBA" id="ARBA00023235"/>
    </source>
</evidence>
<feature type="domain" description="Trigger factor C-terminal" evidence="11">
    <location>
        <begin position="149"/>
        <end position="277"/>
    </location>
</feature>
<evidence type="ECO:0000256" key="4">
    <source>
        <dbReference type="ARBA" id="ARBA00013194"/>
    </source>
</evidence>
<dbReference type="GO" id="GO:0015031">
    <property type="term" value="P:protein transport"/>
    <property type="evidence" value="ECO:0007669"/>
    <property type="project" value="InterPro"/>
</dbReference>
<dbReference type="GO" id="GO:0003755">
    <property type="term" value="F:peptidyl-prolyl cis-trans isomerase activity"/>
    <property type="evidence" value="ECO:0007669"/>
    <property type="project" value="UniProtKB-KW"/>
</dbReference>
<feature type="domain" description="Trigger factor ribosome-binding bacterial" evidence="10">
    <location>
        <begin position="5"/>
        <end position="136"/>
    </location>
</feature>
<dbReference type="SUPFAM" id="SSF102735">
    <property type="entry name" value="Trigger factor ribosome-binding domain"/>
    <property type="match status" value="1"/>
</dbReference>
<dbReference type="InterPro" id="IPR005215">
    <property type="entry name" value="Trig_fac"/>
</dbReference>
<dbReference type="SUPFAM" id="SSF109998">
    <property type="entry name" value="Triger factor/SurA peptide-binding domain-like"/>
    <property type="match status" value="1"/>
</dbReference>
<dbReference type="Proteomes" id="UP000179072">
    <property type="component" value="Unassembled WGS sequence"/>
</dbReference>
<evidence type="ECO:0000259" key="11">
    <source>
        <dbReference type="Pfam" id="PF05698"/>
    </source>
</evidence>
<dbReference type="PANTHER" id="PTHR30560">
    <property type="entry name" value="TRIGGER FACTOR CHAPERONE AND PEPTIDYL-PROLYL CIS/TRANS ISOMERASE"/>
    <property type="match status" value="1"/>
</dbReference>
<dbReference type="GO" id="GO:0051083">
    <property type="term" value="P:'de novo' cotranslational protein folding"/>
    <property type="evidence" value="ECO:0007669"/>
    <property type="project" value="TreeGrafter"/>
</dbReference>
<organism evidence="12 13">
    <name type="scientific">Candidatus Roizmanbacteria bacterium RIFCSPLOWO2_01_FULL_38_11</name>
    <dbReference type="NCBI Taxonomy" id="1802060"/>
    <lineage>
        <taxon>Bacteria</taxon>
        <taxon>Candidatus Roizmaniibacteriota</taxon>
    </lineage>
</organism>
<accession>A0A1F7INX5</accession>
<keyword evidence="8" id="KW-0413">Isomerase</keyword>
<name>A0A1F7INX5_9BACT</name>
<gene>
    <name evidence="12" type="ORF">A2957_02250</name>
</gene>
<dbReference type="GO" id="GO:0005737">
    <property type="term" value="C:cytoplasm"/>
    <property type="evidence" value="ECO:0007669"/>
    <property type="project" value="UniProtKB-SubCell"/>
</dbReference>
<evidence type="ECO:0000256" key="2">
    <source>
        <dbReference type="ARBA" id="ARBA00004496"/>
    </source>
</evidence>
<keyword evidence="6" id="KW-0697">Rotamase</keyword>
<evidence type="ECO:0000313" key="12">
    <source>
        <dbReference type="EMBL" id="OGK45093.1"/>
    </source>
</evidence>
<dbReference type="Gene3D" id="1.10.3120.10">
    <property type="entry name" value="Trigger factor, C-terminal domain"/>
    <property type="match status" value="1"/>
</dbReference>
<dbReference type="InterPro" id="IPR027304">
    <property type="entry name" value="Trigger_fact/SurA_dom_sf"/>
</dbReference>
<dbReference type="GO" id="GO:0043022">
    <property type="term" value="F:ribosome binding"/>
    <property type="evidence" value="ECO:0007669"/>
    <property type="project" value="TreeGrafter"/>
</dbReference>
<protein>
    <recommendedName>
        <fullName evidence="5">Trigger factor</fullName>
        <ecNumber evidence="4">5.2.1.8</ecNumber>
    </recommendedName>
    <alternativeName>
        <fullName evidence="9">PPIase</fullName>
    </alternativeName>
</protein>
<evidence type="ECO:0000313" key="13">
    <source>
        <dbReference type="Proteomes" id="UP000179072"/>
    </source>
</evidence>
<evidence type="ECO:0000256" key="9">
    <source>
        <dbReference type="ARBA" id="ARBA00029986"/>
    </source>
</evidence>
<evidence type="ECO:0000256" key="3">
    <source>
        <dbReference type="ARBA" id="ARBA00005464"/>
    </source>
</evidence>
<evidence type="ECO:0000256" key="7">
    <source>
        <dbReference type="ARBA" id="ARBA00023186"/>
    </source>
</evidence>
<dbReference type="InterPro" id="IPR037041">
    <property type="entry name" value="Trigger_fac_C_sf"/>
</dbReference>
<dbReference type="InterPro" id="IPR008881">
    <property type="entry name" value="Trigger_fac_ribosome-bd_bac"/>
</dbReference>
<dbReference type="GO" id="GO:0044183">
    <property type="term" value="F:protein folding chaperone"/>
    <property type="evidence" value="ECO:0007669"/>
    <property type="project" value="TreeGrafter"/>
</dbReference>
<dbReference type="PANTHER" id="PTHR30560:SF3">
    <property type="entry name" value="TRIGGER FACTOR-LIKE PROTEIN TIG, CHLOROPLASTIC"/>
    <property type="match status" value="1"/>
</dbReference>
<evidence type="ECO:0000256" key="5">
    <source>
        <dbReference type="ARBA" id="ARBA00016902"/>
    </source>
</evidence>
<dbReference type="Pfam" id="PF05698">
    <property type="entry name" value="Trigger_C"/>
    <property type="match status" value="1"/>
</dbReference>
<dbReference type="InterPro" id="IPR036611">
    <property type="entry name" value="Trigger_fac_ribosome-bd_sf"/>
</dbReference>
<dbReference type="AlphaFoldDB" id="A0A1F7INX5"/>
<sequence>MFTFEKQDLGKNTLKYTVTIPVKEIKTRYDAGFDEIRGSAKIEGFRPGKAPANIAKKHISKEKIYDLLIQKLLPDVYKDILTREKLEPIISPKVELKKAEEEKDWEIDFTIAMKPAAKLPDYKKVIQKVKAELKKDAIWVPGKDVEKESEAEKMKRREKLLDEIVRNLVKETEIELSDLIIEQEVNNRLSKLLDDVRSIGLTMDAYLASKNLTTDSAKAQFKKEVQDSYAVDLILTEIGDKENISVSQKELDDFFEKISDEASKADAKKHAYFYSSVLRKQKIIDFLSDL</sequence>
<proteinExistence type="inferred from homology"/>
<comment type="subcellular location">
    <subcellularLocation>
        <location evidence="2">Cytoplasm</location>
    </subcellularLocation>
</comment>
<comment type="catalytic activity">
    <reaction evidence="1">
        <text>[protein]-peptidylproline (omega=180) = [protein]-peptidylproline (omega=0)</text>
        <dbReference type="Rhea" id="RHEA:16237"/>
        <dbReference type="Rhea" id="RHEA-COMP:10747"/>
        <dbReference type="Rhea" id="RHEA-COMP:10748"/>
        <dbReference type="ChEBI" id="CHEBI:83833"/>
        <dbReference type="ChEBI" id="CHEBI:83834"/>
        <dbReference type="EC" id="5.2.1.8"/>
    </reaction>
</comment>
<reference evidence="12 13" key="1">
    <citation type="journal article" date="2016" name="Nat. Commun.">
        <title>Thousands of microbial genomes shed light on interconnected biogeochemical processes in an aquifer system.</title>
        <authorList>
            <person name="Anantharaman K."/>
            <person name="Brown C.T."/>
            <person name="Hug L.A."/>
            <person name="Sharon I."/>
            <person name="Castelle C.J."/>
            <person name="Probst A.J."/>
            <person name="Thomas B.C."/>
            <person name="Singh A."/>
            <person name="Wilkins M.J."/>
            <person name="Karaoz U."/>
            <person name="Brodie E.L."/>
            <person name="Williams K.H."/>
            <person name="Hubbard S.S."/>
            <person name="Banfield J.F."/>
        </authorList>
    </citation>
    <scope>NUCLEOTIDE SEQUENCE [LARGE SCALE GENOMIC DNA]</scope>
</reference>
<dbReference type="STRING" id="1802060.A2957_02250"/>
<dbReference type="InterPro" id="IPR008880">
    <property type="entry name" value="Trigger_fac_C"/>
</dbReference>
<evidence type="ECO:0000256" key="1">
    <source>
        <dbReference type="ARBA" id="ARBA00000971"/>
    </source>
</evidence>
<keyword evidence="7" id="KW-0143">Chaperone</keyword>
<comment type="caution">
    <text evidence="12">The sequence shown here is derived from an EMBL/GenBank/DDBJ whole genome shotgun (WGS) entry which is preliminary data.</text>
</comment>
<dbReference type="EC" id="5.2.1.8" evidence="4"/>
<evidence type="ECO:0000256" key="6">
    <source>
        <dbReference type="ARBA" id="ARBA00023110"/>
    </source>
</evidence>
<dbReference type="Gene3D" id="3.30.70.1050">
    <property type="entry name" value="Trigger factor ribosome-binding domain"/>
    <property type="match status" value="1"/>
</dbReference>
<dbReference type="Pfam" id="PF05697">
    <property type="entry name" value="Trigger_N"/>
    <property type="match status" value="1"/>
</dbReference>
<dbReference type="GO" id="GO:0043335">
    <property type="term" value="P:protein unfolding"/>
    <property type="evidence" value="ECO:0007669"/>
    <property type="project" value="TreeGrafter"/>
</dbReference>
<evidence type="ECO:0000259" key="10">
    <source>
        <dbReference type="Pfam" id="PF05697"/>
    </source>
</evidence>